<reference evidence="2" key="1">
    <citation type="submission" date="2021-01" db="EMBL/GenBank/DDBJ databases">
        <authorList>
            <person name="Corre E."/>
            <person name="Pelletier E."/>
            <person name="Niang G."/>
            <person name="Scheremetjew M."/>
            <person name="Finn R."/>
            <person name="Kale V."/>
            <person name="Holt S."/>
            <person name="Cochrane G."/>
            <person name="Meng A."/>
            <person name="Brown T."/>
            <person name="Cohen L."/>
        </authorList>
    </citation>
    <scope>NUCLEOTIDE SEQUENCE</scope>
    <source>
        <strain evidence="2">GSO104</strain>
    </source>
</reference>
<gene>
    <name evidence="2" type="ORF">DBRI00130_LOCUS17264</name>
</gene>
<organism evidence="2">
    <name type="scientific">Ditylum brightwellii</name>
    <dbReference type="NCBI Taxonomy" id="49249"/>
    <lineage>
        <taxon>Eukaryota</taxon>
        <taxon>Sar</taxon>
        <taxon>Stramenopiles</taxon>
        <taxon>Ochrophyta</taxon>
        <taxon>Bacillariophyta</taxon>
        <taxon>Mediophyceae</taxon>
        <taxon>Lithodesmiophycidae</taxon>
        <taxon>Lithodesmiales</taxon>
        <taxon>Lithodesmiaceae</taxon>
        <taxon>Ditylum</taxon>
    </lineage>
</organism>
<accession>A0A7S4RE77</accession>
<protein>
    <submittedName>
        <fullName evidence="2">Uncharacterized protein</fullName>
    </submittedName>
</protein>
<name>A0A7S4RE77_9STRA</name>
<feature type="region of interest" description="Disordered" evidence="1">
    <location>
        <begin position="130"/>
        <end position="161"/>
    </location>
</feature>
<dbReference type="EMBL" id="HBNS01021789">
    <property type="protein sequence ID" value="CAE4611756.1"/>
    <property type="molecule type" value="Transcribed_RNA"/>
</dbReference>
<evidence type="ECO:0000313" key="2">
    <source>
        <dbReference type="EMBL" id="CAE4611756.1"/>
    </source>
</evidence>
<sequence>MNRSNQFFRPIRSNSIMSNNSNDDNVSAAEETNCLLMLPLLSCCSNNIFGCHDNNSNILDDGDYEDDMPPLIAHGNSGGPTRRPIQLQPRSLQERDEQDRVYFHNSISNGNIQNSNDNVRDESTFHSLRNIKRVETGEQQRTLCPSTPPPTSSSSSLQGLSEQDLNMTNEDDIPLFLPLPWNHKRLRSFTESEKHRKKVQSAIIADLSNQPIVHYRPKKKTSRRHSHVNAAA</sequence>
<proteinExistence type="predicted"/>
<evidence type="ECO:0000256" key="1">
    <source>
        <dbReference type="SAM" id="MobiDB-lite"/>
    </source>
</evidence>
<dbReference type="AlphaFoldDB" id="A0A7S4RE77"/>